<dbReference type="PROSITE" id="PS50082">
    <property type="entry name" value="WD_REPEATS_2"/>
    <property type="match status" value="1"/>
</dbReference>
<comment type="caution">
    <text evidence="7">The sequence shown here is derived from an EMBL/GenBank/DDBJ whole genome shotgun (WGS) entry which is preliminary data.</text>
</comment>
<dbReference type="InterPro" id="IPR001680">
    <property type="entry name" value="WD40_rpt"/>
</dbReference>
<dbReference type="GO" id="GO:0000462">
    <property type="term" value="P:maturation of SSU-rRNA from tricistronic rRNA transcript (SSU-rRNA, 5.8S rRNA, LSU-rRNA)"/>
    <property type="evidence" value="ECO:0007669"/>
    <property type="project" value="TreeGrafter"/>
</dbReference>
<keyword evidence="2" id="KW-0539">Nucleus</keyword>
<keyword evidence="8" id="KW-1185">Reference proteome</keyword>
<feature type="repeat" description="WD" evidence="4">
    <location>
        <begin position="7"/>
        <end position="36"/>
    </location>
</feature>
<dbReference type="OrthoDB" id="30195at2759"/>
<sequence>MSNHSEFSPNGEYWAQCSNDGKLKIWETSTSRLKQEFTPNLHLSSPCSVLEWLIVGQQAPTTASPWKKRKRKSGVIEDTEQKQIIAMGSVSGKVTLYDLSTASVCSILDNGHTSTITAITWSAISGLFTAGDDHQIIQWNIQDNCLKCKWTSGKVKVTSLETLSDGKSLISAGRTITWWNLDTKQIIGTFTGHATQINLLKSIKIDDNNSYLISGSIGTNYLSVWSLNEPKKNKTPTTSLQLNDDPVSLSVKNYDDNSTITILAANRSGQVNVFNYQPNGQTIKQLNPSLTVIIASDSSSSLSTPTQQQKDSSQVQSIPIQTACLTDDQKLLIAYGKLIDLTFEKLTPDYSDKVQSLIRTDGRKLKDKKDESISKIKAVDTDNAEYVTSGLTTLNKRTKNSTGSQLPLKDRLENLSLNVENINTNGKTPTKVHNMAQLLIQGLNSKDKTILQNVLNNRDERIIKNTIGSLPVQAITPLLKELTVMLQGKTYPSRIAVTWLKALVLSHAGHLLSHPDIGEAVSPILGIIDGKLSILSDLSRLRGRVALVTGQISHLNDKENKEFIGDNNSTYVEYKDGSSDEDDSDVGELEADSSSDQTWEENSDVEDQDDLMENGKSDDDDEDDDDNKSIASD</sequence>
<dbReference type="EMBL" id="JACMRX010000005">
    <property type="protein sequence ID" value="KAF7989981.1"/>
    <property type="molecule type" value="Genomic_DNA"/>
</dbReference>
<dbReference type="InterPro" id="IPR015943">
    <property type="entry name" value="WD40/YVTN_repeat-like_dom_sf"/>
</dbReference>
<dbReference type="Gene3D" id="2.130.10.10">
    <property type="entry name" value="YVTN repeat-like/Quinoprotein amine dehydrogenase"/>
    <property type="match status" value="1"/>
</dbReference>
<evidence type="ECO:0000256" key="1">
    <source>
        <dbReference type="ARBA" id="ARBA00004123"/>
    </source>
</evidence>
<dbReference type="AlphaFoldDB" id="A0A834XNK2"/>
<evidence type="ECO:0000313" key="7">
    <source>
        <dbReference type="EMBL" id="KAF7989981.1"/>
    </source>
</evidence>
<evidence type="ECO:0000256" key="3">
    <source>
        <dbReference type="ARBA" id="ARBA00038335"/>
    </source>
</evidence>
<dbReference type="InterPro" id="IPR036322">
    <property type="entry name" value="WD40_repeat_dom_sf"/>
</dbReference>
<evidence type="ECO:0000313" key="8">
    <source>
        <dbReference type="Proteomes" id="UP000639338"/>
    </source>
</evidence>
<dbReference type="PANTHER" id="PTHR44267:SF1">
    <property type="entry name" value="WD REPEAT-CONTAINING PROTEIN 43"/>
    <property type="match status" value="1"/>
</dbReference>
<dbReference type="Proteomes" id="UP000639338">
    <property type="component" value="Unassembled WGS sequence"/>
</dbReference>
<keyword evidence="4" id="KW-0853">WD repeat</keyword>
<proteinExistence type="inferred from homology"/>
<dbReference type="Pfam" id="PF04003">
    <property type="entry name" value="Utp12"/>
    <property type="match status" value="1"/>
</dbReference>
<reference evidence="7 8" key="1">
    <citation type="submission" date="2020-08" db="EMBL/GenBank/DDBJ databases">
        <title>Aphidius gifuensis genome sequencing and assembly.</title>
        <authorList>
            <person name="Du Z."/>
        </authorList>
    </citation>
    <scope>NUCLEOTIDE SEQUENCE [LARGE SCALE GENOMIC DNA]</scope>
    <source>
        <strain evidence="7">YNYX2018</strain>
        <tissue evidence="7">Adults</tissue>
    </source>
</reference>
<accession>A0A834XNK2</accession>
<feature type="region of interest" description="Disordered" evidence="5">
    <location>
        <begin position="567"/>
        <end position="633"/>
    </location>
</feature>
<dbReference type="Pfam" id="PF00400">
    <property type="entry name" value="WD40"/>
    <property type="match status" value="3"/>
</dbReference>
<evidence type="ECO:0000256" key="2">
    <source>
        <dbReference type="ARBA" id="ARBA00023242"/>
    </source>
</evidence>
<dbReference type="SMART" id="SM00320">
    <property type="entry name" value="WD40"/>
    <property type="match status" value="4"/>
</dbReference>
<dbReference type="SUPFAM" id="SSF50978">
    <property type="entry name" value="WD40 repeat-like"/>
    <property type="match status" value="1"/>
</dbReference>
<feature type="domain" description="Small-subunit processome Utp12" evidence="6">
    <location>
        <begin position="447"/>
        <end position="548"/>
    </location>
</feature>
<comment type="similarity">
    <text evidence="3">Belongs to the UTP5 family.</text>
</comment>
<dbReference type="InterPro" id="IPR007148">
    <property type="entry name" value="SSU_processome_Utp12"/>
</dbReference>
<feature type="compositionally biased region" description="Acidic residues" evidence="5">
    <location>
        <begin position="579"/>
        <end position="626"/>
    </location>
</feature>
<dbReference type="InterPro" id="IPR052414">
    <property type="entry name" value="U3_snoRNA-assoc_WDR"/>
</dbReference>
<organism evidence="7 8">
    <name type="scientific">Aphidius gifuensis</name>
    <name type="common">Parasitoid wasp</name>
    <dbReference type="NCBI Taxonomy" id="684658"/>
    <lineage>
        <taxon>Eukaryota</taxon>
        <taxon>Metazoa</taxon>
        <taxon>Ecdysozoa</taxon>
        <taxon>Arthropoda</taxon>
        <taxon>Hexapoda</taxon>
        <taxon>Insecta</taxon>
        <taxon>Pterygota</taxon>
        <taxon>Neoptera</taxon>
        <taxon>Endopterygota</taxon>
        <taxon>Hymenoptera</taxon>
        <taxon>Apocrita</taxon>
        <taxon>Ichneumonoidea</taxon>
        <taxon>Braconidae</taxon>
        <taxon>Aphidiinae</taxon>
        <taxon>Aphidius</taxon>
    </lineage>
</organism>
<name>A0A834XNK2_APHGI</name>
<dbReference type="PANTHER" id="PTHR44267">
    <property type="entry name" value="WD REPEAT-CONTAINING PROTEIN 43"/>
    <property type="match status" value="1"/>
</dbReference>
<dbReference type="GO" id="GO:0005730">
    <property type="term" value="C:nucleolus"/>
    <property type="evidence" value="ECO:0007669"/>
    <property type="project" value="TreeGrafter"/>
</dbReference>
<evidence type="ECO:0000259" key="6">
    <source>
        <dbReference type="Pfam" id="PF04003"/>
    </source>
</evidence>
<comment type="subcellular location">
    <subcellularLocation>
        <location evidence="1">Nucleus</location>
    </subcellularLocation>
</comment>
<evidence type="ECO:0000256" key="4">
    <source>
        <dbReference type="PROSITE-ProRule" id="PRU00221"/>
    </source>
</evidence>
<evidence type="ECO:0000256" key="5">
    <source>
        <dbReference type="SAM" id="MobiDB-lite"/>
    </source>
</evidence>
<gene>
    <name evidence="7" type="ORF">HCN44_008655</name>
</gene>
<protein>
    <recommendedName>
        <fullName evidence="6">Small-subunit processome Utp12 domain-containing protein</fullName>
    </recommendedName>
</protein>